<evidence type="ECO:0000313" key="4">
    <source>
        <dbReference type="Proteomes" id="UP000319555"/>
    </source>
</evidence>
<dbReference type="RefSeq" id="WP_142635328.1">
    <property type="nucleotide sequence ID" value="NZ_CANNGM010000002.1"/>
</dbReference>
<dbReference type="Pfam" id="PF00353">
    <property type="entry name" value="HemolysinCabind"/>
    <property type="match status" value="3"/>
</dbReference>
<dbReference type="EMBL" id="FXTE01000002">
    <property type="protein sequence ID" value="SMO53290.1"/>
    <property type="molecule type" value="Genomic_DNA"/>
</dbReference>
<name>A0A521C3I2_9RHOB</name>
<dbReference type="OrthoDB" id="419320at2"/>
<evidence type="ECO:0000259" key="2">
    <source>
        <dbReference type="Pfam" id="PF00188"/>
    </source>
</evidence>
<dbReference type="PANTHER" id="PTHR31157">
    <property type="entry name" value="SCP DOMAIN-CONTAINING PROTEIN"/>
    <property type="match status" value="1"/>
</dbReference>
<dbReference type="Gene3D" id="3.40.33.10">
    <property type="entry name" value="CAP"/>
    <property type="match status" value="1"/>
</dbReference>
<feature type="region of interest" description="Disordered" evidence="1">
    <location>
        <begin position="215"/>
        <end position="240"/>
    </location>
</feature>
<dbReference type="SUPFAM" id="SSF51120">
    <property type="entry name" value="beta-Roll"/>
    <property type="match status" value="2"/>
</dbReference>
<dbReference type="Gene3D" id="2.150.10.10">
    <property type="entry name" value="Serralysin-like metalloprotease, C-terminal"/>
    <property type="match status" value="2"/>
</dbReference>
<feature type="region of interest" description="Disordered" evidence="1">
    <location>
        <begin position="149"/>
        <end position="174"/>
    </location>
</feature>
<dbReference type="InterPro" id="IPR018511">
    <property type="entry name" value="Hemolysin-typ_Ca-bd_CS"/>
</dbReference>
<evidence type="ECO:0000313" key="3">
    <source>
        <dbReference type="EMBL" id="SMO53290.1"/>
    </source>
</evidence>
<dbReference type="Pfam" id="PF00188">
    <property type="entry name" value="CAP"/>
    <property type="match status" value="1"/>
</dbReference>
<dbReference type="PRINTS" id="PR00313">
    <property type="entry name" value="CABNDNGRPT"/>
</dbReference>
<feature type="domain" description="SCP" evidence="2">
    <location>
        <begin position="12"/>
        <end position="142"/>
    </location>
</feature>
<dbReference type="InterPro" id="IPR001343">
    <property type="entry name" value="Hemolysn_Ca-bd"/>
</dbReference>
<keyword evidence="4" id="KW-1185">Reference proteome</keyword>
<dbReference type="SUPFAM" id="SSF55797">
    <property type="entry name" value="PR-1-like"/>
    <property type="match status" value="1"/>
</dbReference>
<proteinExistence type="predicted"/>
<dbReference type="PROSITE" id="PS00330">
    <property type="entry name" value="HEMOLYSIN_CALCIUM"/>
    <property type="match status" value="3"/>
</dbReference>
<protein>
    <submittedName>
        <fullName evidence="3">Hemolysin-type calcium-binding repeat-containing protein</fullName>
    </submittedName>
</protein>
<dbReference type="InterPro" id="IPR011049">
    <property type="entry name" value="Serralysin-like_metalloprot_C"/>
</dbReference>
<dbReference type="InterPro" id="IPR035940">
    <property type="entry name" value="CAP_sf"/>
</dbReference>
<reference evidence="3 4" key="1">
    <citation type="submission" date="2017-05" db="EMBL/GenBank/DDBJ databases">
        <authorList>
            <person name="Varghese N."/>
            <person name="Submissions S."/>
        </authorList>
    </citation>
    <scope>NUCLEOTIDE SEQUENCE [LARGE SCALE GENOMIC DNA]</scope>
    <source>
        <strain evidence="3 4">DSM 28009</strain>
    </source>
</reference>
<organism evidence="3 4">
    <name type="scientific">Ruegeria faecimaris</name>
    <dbReference type="NCBI Taxonomy" id="686389"/>
    <lineage>
        <taxon>Bacteria</taxon>
        <taxon>Pseudomonadati</taxon>
        <taxon>Pseudomonadota</taxon>
        <taxon>Alphaproteobacteria</taxon>
        <taxon>Rhodobacterales</taxon>
        <taxon>Roseobacteraceae</taxon>
        <taxon>Ruegeria</taxon>
    </lineage>
</organism>
<accession>A0A521C3I2</accession>
<dbReference type="CDD" id="cd05379">
    <property type="entry name" value="CAP_bacterial"/>
    <property type="match status" value="1"/>
</dbReference>
<evidence type="ECO:0000256" key="1">
    <source>
        <dbReference type="SAM" id="MobiDB-lite"/>
    </source>
</evidence>
<dbReference type="AlphaFoldDB" id="A0A521C3I2"/>
<gene>
    <name evidence="3" type="ORF">SAMN06265380_10276</name>
</gene>
<sequence>MSTASDLERQMLALINAERAKAGLQPVKLELRLNAAAEDHSEWMLNVDKFSHTGAGGSRPSDRMEDAGFEFSGSWRATENIAWQSVRGAPGLSDDVQDLHNSLMNSSGHRANILDANVTVIGIGIEVGNYDGWNAIMVTQNFARTSAPLQLDTSSSGGSGGSTPPPPSGQLDVRAGKIGTAADDWFVLKSGQAGLLDGRGGDDILVGGGGRDKLLGRSGDDTLNGEGGNDTLVGGADNDDLNGGDGKDLLKGGYGIDQLDGGAGNDVLKGGQDNDILIGGAGNDKLLGGNGADVMTGGTGVDQFYFTKGADTVTDFTDEDIVNLRQAKSIVGYNDLMKNHISQSGNDVIIDAGNGHTLTLEDTLLSDLARDDFVF</sequence>
<dbReference type="PANTHER" id="PTHR31157:SF1">
    <property type="entry name" value="SCP DOMAIN-CONTAINING PROTEIN"/>
    <property type="match status" value="1"/>
</dbReference>
<dbReference type="Proteomes" id="UP000319555">
    <property type="component" value="Unassembled WGS sequence"/>
</dbReference>
<dbReference type="InterPro" id="IPR014044">
    <property type="entry name" value="CAP_dom"/>
</dbReference>
<dbReference type="GO" id="GO:0005509">
    <property type="term" value="F:calcium ion binding"/>
    <property type="evidence" value="ECO:0007669"/>
    <property type="project" value="InterPro"/>
</dbReference>